<evidence type="ECO:0000259" key="3">
    <source>
        <dbReference type="Pfam" id="PF07992"/>
    </source>
</evidence>
<dbReference type="RefSeq" id="WP_091039192.1">
    <property type="nucleotide sequence ID" value="NZ_FNAD01000013.1"/>
</dbReference>
<dbReference type="PRINTS" id="PR00469">
    <property type="entry name" value="PNDRDTASEII"/>
</dbReference>
<evidence type="ECO:0000256" key="2">
    <source>
        <dbReference type="SAM" id="MobiDB-lite"/>
    </source>
</evidence>
<dbReference type="AlphaFoldDB" id="A0A1G7AI91"/>
<dbReference type="Gene3D" id="1.10.10.1100">
    <property type="entry name" value="BFD-like [2Fe-2S]-binding domain"/>
    <property type="match status" value="1"/>
</dbReference>
<name>A0A1G7AI91_9ACTN</name>
<organism evidence="4 5">
    <name type="scientific">Glycomyces harbinensis</name>
    <dbReference type="NCBI Taxonomy" id="58114"/>
    <lineage>
        <taxon>Bacteria</taxon>
        <taxon>Bacillati</taxon>
        <taxon>Actinomycetota</taxon>
        <taxon>Actinomycetes</taxon>
        <taxon>Glycomycetales</taxon>
        <taxon>Glycomycetaceae</taxon>
        <taxon>Glycomyces</taxon>
    </lineage>
</organism>
<dbReference type="InterPro" id="IPR036188">
    <property type="entry name" value="FAD/NAD-bd_sf"/>
</dbReference>
<dbReference type="Pfam" id="PF07992">
    <property type="entry name" value="Pyr_redox_2"/>
    <property type="match status" value="1"/>
</dbReference>
<dbReference type="Gene3D" id="3.50.50.60">
    <property type="entry name" value="FAD/NAD(P)-binding domain"/>
    <property type="match status" value="2"/>
</dbReference>
<protein>
    <submittedName>
        <fullName evidence="4">Thioredoxin reductase</fullName>
    </submittedName>
</protein>
<keyword evidence="5" id="KW-1185">Reference proteome</keyword>
<evidence type="ECO:0000313" key="4">
    <source>
        <dbReference type="EMBL" id="SDE14197.1"/>
    </source>
</evidence>
<dbReference type="OrthoDB" id="9801699at2"/>
<dbReference type="InterPro" id="IPR051691">
    <property type="entry name" value="Metab_Enz_Cyan_OpOx_G3PDH"/>
</dbReference>
<dbReference type="PANTHER" id="PTHR42949">
    <property type="entry name" value="ANAEROBIC GLYCEROL-3-PHOSPHATE DEHYDROGENASE SUBUNIT B"/>
    <property type="match status" value="1"/>
</dbReference>
<dbReference type="PANTHER" id="PTHR42949:SF3">
    <property type="entry name" value="ANAEROBIC GLYCEROL-3-PHOSPHATE DEHYDROGENASE SUBUNIT B"/>
    <property type="match status" value="1"/>
</dbReference>
<evidence type="ECO:0000313" key="5">
    <source>
        <dbReference type="Proteomes" id="UP000198949"/>
    </source>
</evidence>
<dbReference type="GO" id="GO:0016491">
    <property type="term" value="F:oxidoreductase activity"/>
    <property type="evidence" value="ECO:0007669"/>
    <property type="project" value="UniProtKB-KW"/>
</dbReference>
<gene>
    <name evidence="4" type="ORF">SAMN05216270_113147</name>
</gene>
<dbReference type="Proteomes" id="UP000198949">
    <property type="component" value="Unassembled WGS sequence"/>
</dbReference>
<proteinExistence type="predicted"/>
<dbReference type="InterPro" id="IPR023753">
    <property type="entry name" value="FAD/NAD-binding_dom"/>
</dbReference>
<sequence length="469" mass="48239">MSRVVVVGGGPAGMAAAEAAASRGVEVVLIDAAPKLGGQYHRQDGLSSEDRLAPSAAHADRRWTSPENVEHVPDASAWAVEAVDGGHRVHVRVGLADDPSREGRVFATRALVLATGAYDRALPFPGWDLPGVFTAGAAQALAKGQGVAVGDRVVVGGTGPFLLPVASSLVGVGARVVEVAEANAAVTGWLSRPTGAMAGWSKAGELARYAGVLARHGVPYRSRTAVLAAHGAESVESVTVARLDRDWSPVPGTERRVEADAVAVGFGFTPQLELALAARCRLEDGFVAVDAAQGTSVDGVFAAGELTGIGGADLAAAEGAVAGFAAAKRLGAVVEAPLRAMSRVRAGRRFARALAAAYPVRSGWQDWLRDDTVVCRCEEVAKRALYRAVDERDVGAAGPLKLVSGAGLGLCQGRICGRNAAELAGLDDPAAFAKRPIAVPLRLSELAEESRAEAPVDAEAAARPFGIDR</sequence>
<dbReference type="InterPro" id="IPR041854">
    <property type="entry name" value="BFD-like_2Fe2S-bd_dom_sf"/>
</dbReference>
<accession>A0A1G7AI91</accession>
<dbReference type="STRING" id="58114.SAMN05216270_113147"/>
<feature type="region of interest" description="Disordered" evidence="2">
    <location>
        <begin position="41"/>
        <end position="69"/>
    </location>
</feature>
<keyword evidence="1" id="KW-0560">Oxidoreductase</keyword>
<reference evidence="5" key="1">
    <citation type="submission" date="2016-10" db="EMBL/GenBank/DDBJ databases">
        <authorList>
            <person name="Varghese N."/>
            <person name="Submissions S."/>
        </authorList>
    </citation>
    <scope>NUCLEOTIDE SEQUENCE [LARGE SCALE GENOMIC DNA]</scope>
    <source>
        <strain evidence="5">CGMCC 4.3516</strain>
    </source>
</reference>
<dbReference type="SUPFAM" id="SSF51905">
    <property type="entry name" value="FAD/NAD(P)-binding domain"/>
    <property type="match status" value="1"/>
</dbReference>
<dbReference type="PRINTS" id="PR00368">
    <property type="entry name" value="FADPNR"/>
</dbReference>
<dbReference type="PIRSF" id="PIRSF037495">
    <property type="entry name" value="Opine_OX_OoxA/HcnB"/>
    <property type="match status" value="1"/>
</dbReference>
<dbReference type="EMBL" id="FNAD01000013">
    <property type="protein sequence ID" value="SDE14197.1"/>
    <property type="molecule type" value="Genomic_DNA"/>
</dbReference>
<evidence type="ECO:0000256" key="1">
    <source>
        <dbReference type="ARBA" id="ARBA00023002"/>
    </source>
</evidence>
<feature type="domain" description="FAD/NAD(P)-binding" evidence="3">
    <location>
        <begin position="3"/>
        <end position="319"/>
    </location>
</feature>
<dbReference type="InterPro" id="IPR017224">
    <property type="entry name" value="Opine_Oxase_asu/HCN_bsu"/>
</dbReference>